<dbReference type="PROSITE" id="PS51257">
    <property type="entry name" value="PROKAR_LIPOPROTEIN"/>
    <property type="match status" value="1"/>
</dbReference>
<dbReference type="EMBL" id="FNZH01000009">
    <property type="protein sequence ID" value="SEJ72176.1"/>
    <property type="molecule type" value="Genomic_DNA"/>
</dbReference>
<name>A0A1H7B4V4_9BACT</name>
<protein>
    <recommendedName>
        <fullName evidence="4">Lipoprotein</fullName>
    </recommendedName>
</protein>
<dbReference type="RefSeq" id="WP_143057714.1">
    <property type="nucleotide sequence ID" value="NZ_FNZH01000009.1"/>
</dbReference>
<sequence>MKTSRKILLLIALVAQCVVLLSCEEDEPEENCLSFSNVSESYFSFNGSNYDVSVNDLEDFVICSSNTIDAFWSANNTNEITFGFDRFNALSTISVDQSTGMPNFSLLMTQNTSLNNQKTYVAVAGEVSPCRGGYVFSVDMQELADASDLTSTRGNAIRLEGFVTCP</sequence>
<evidence type="ECO:0008006" key="4">
    <source>
        <dbReference type="Google" id="ProtNLM"/>
    </source>
</evidence>
<accession>A0A1H7B4V4</accession>
<evidence type="ECO:0000313" key="3">
    <source>
        <dbReference type="Proteomes" id="UP000199403"/>
    </source>
</evidence>
<dbReference type="Proteomes" id="UP000199403">
    <property type="component" value="Unassembled WGS sequence"/>
</dbReference>
<reference evidence="3" key="1">
    <citation type="submission" date="2016-10" db="EMBL/GenBank/DDBJ databases">
        <authorList>
            <person name="Varghese N."/>
            <person name="Submissions S."/>
        </authorList>
    </citation>
    <scope>NUCLEOTIDE SEQUENCE [LARGE SCALE GENOMIC DNA]</scope>
    <source>
        <strain evidence="3">IBRC-M 10761</strain>
    </source>
</reference>
<feature type="signal peptide" evidence="1">
    <location>
        <begin position="1"/>
        <end position="22"/>
    </location>
</feature>
<organism evidence="2 3">
    <name type="scientific">Cyclobacterium xiamenense</name>
    <dbReference type="NCBI Taxonomy" id="1297121"/>
    <lineage>
        <taxon>Bacteria</taxon>
        <taxon>Pseudomonadati</taxon>
        <taxon>Bacteroidota</taxon>
        <taxon>Cytophagia</taxon>
        <taxon>Cytophagales</taxon>
        <taxon>Cyclobacteriaceae</taxon>
        <taxon>Cyclobacterium</taxon>
    </lineage>
</organism>
<keyword evidence="3" id="KW-1185">Reference proteome</keyword>
<evidence type="ECO:0000313" key="2">
    <source>
        <dbReference type="EMBL" id="SEJ72176.1"/>
    </source>
</evidence>
<gene>
    <name evidence="2" type="ORF">SAMN05192553_109141</name>
</gene>
<evidence type="ECO:0000256" key="1">
    <source>
        <dbReference type="SAM" id="SignalP"/>
    </source>
</evidence>
<keyword evidence="1" id="KW-0732">Signal</keyword>
<dbReference type="AlphaFoldDB" id="A0A1H7B4V4"/>
<proteinExistence type="predicted"/>
<feature type="chain" id="PRO_5011536611" description="Lipoprotein" evidence="1">
    <location>
        <begin position="23"/>
        <end position="166"/>
    </location>
</feature>